<dbReference type="PATRIC" id="fig|1307761.3.peg.86"/>
<sequence>MNYLNKLVSSLDPSRRVVIQVHDFPDHDAVASGFGLMRLLEPRDFRVELCYTGRIESNSLSSAVEQLEIPLVPSGDIEISDHDQLIIVDGFVGNRNVSELPGEIIGLIDHHSPPEKPTTPFFDIREEIGSCSTIIYDYYHESGLSFERNVATALLMGLMMDTAFMTRGVTRPDMKAFSELFFLGDWETGSRLLRNSLSLQDLQVFREAINSCEVADDFAFVPVEKECSPEVMAITADFFLGLQEIRFVVVLVPDRDEYRISVRSEDLMRPSDLIIRKALRGVGYGGGHVHMGGGNIPRDLFPGQKTLRNRFIEAMGQQIEVGEPEKPGQE</sequence>
<gene>
    <name evidence="2" type="ORF">L21SP2_0086</name>
</gene>
<dbReference type="Gene3D" id="3.10.310.30">
    <property type="match status" value="1"/>
</dbReference>
<dbReference type="InterPro" id="IPR038763">
    <property type="entry name" value="DHH_sf"/>
</dbReference>
<organism evidence="2 3">
    <name type="scientific">Salinispira pacifica</name>
    <dbReference type="NCBI Taxonomy" id="1307761"/>
    <lineage>
        <taxon>Bacteria</taxon>
        <taxon>Pseudomonadati</taxon>
        <taxon>Spirochaetota</taxon>
        <taxon>Spirochaetia</taxon>
        <taxon>Spirochaetales</taxon>
        <taxon>Spirochaetaceae</taxon>
        <taxon>Salinispira</taxon>
    </lineage>
</organism>
<dbReference type="KEGG" id="slr:L21SP2_0086"/>
<evidence type="ECO:0000313" key="3">
    <source>
        <dbReference type="Proteomes" id="UP000018680"/>
    </source>
</evidence>
<dbReference type="eggNOG" id="COG0618">
    <property type="taxonomic scope" value="Bacteria"/>
</dbReference>
<dbReference type="PANTHER" id="PTHR47618">
    <property type="entry name" value="BIFUNCTIONAL OLIGORIBONUCLEASE AND PAP PHOSPHATASE NRNA"/>
    <property type="match status" value="1"/>
</dbReference>
<dbReference type="OrthoDB" id="5896813at2"/>
<reference evidence="2 3" key="1">
    <citation type="journal article" date="2015" name="Stand. Genomic Sci.">
        <title>Complete genome sequence and description of Salinispira pacifica gen. nov., sp. nov., a novel spirochaete isolated form a hypersaline microbial mat.</title>
        <authorList>
            <person name="Ben Hania W."/>
            <person name="Joseph M."/>
            <person name="Schumann P."/>
            <person name="Bunk B."/>
            <person name="Fiebig A."/>
            <person name="Sproer C."/>
            <person name="Klenk H.P."/>
            <person name="Fardeau M.L."/>
            <person name="Spring S."/>
        </authorList>
    </citation>
    <scope>NUCLEOTIDE SEQUENCE [LARGE SCALE GENOMIC DNA]</scope>
    <source>
        <strain evidence="2 3">L21-RPul-D2</strain>
    </source>
</reference>
<evidence type="ECO:0000259" key="1">
    <source>
        <dbReference type="Pfam" id="PF01368"/>
    </source>
</evidence>
<feature type="domain" description="DDH" evidence="1">
    <location>
        <begin position="16"/>
        <end position="157"/>
    </location>
</feature>
<dbReference type="InterPro" id="IPR051319">
    <property type="entry name" value="Oligoribo/pAp-PDE_c-di-AMP_PDE"/>
</dbReference>
<name>V5WCN9_9SPIO</name>
<dbReference type="Pfam" id="PF01368">
    <property type="entry name" value="DHH"/>
    <property type="match status" value="1"/>
</dbReference>
<dbReference type="PANTHER" id="PTHR47618:SF1">
    <property type="entry name" value="BIFUNCTIONAL OLIGORIBONUCLEASE AND PAP PHOSPHATASE NRNA"/>
    <property type="match status" value="1"/>
</dbReference>
<dbReference type="STRING" id="1307761.L21SP2_0086"/>
<dbReference type="Proteomes" id="UP000018680">
    <property type="component" value="Chromosome"/>
</dbReference>
<dbReference type="AlphaFoldDB" id="V5WCN9"/>
<accession>V5WCN9</accession>
<dbReference type="HOGENOM" id="CLU_046377_1_0_12"/>
<dbReference type="Gene3D" id="3.90.1640.10">
    <property type="entry name" value="inorganic pyrophosphatase (n-terminal core)"/>
    <property type="match status" value="1"/>
</dbReference>
<proteinExistence type="predicted"/>
<keyword evidence="3" id="KW-1185">Reference proteome</keyword>
<dbReference type="InterPro" id="IPR001667">
    <property type="entry name" value="DDH_dom"/>
</dbReference>
<protein>
    <submittedName>
        <fullName evidence="2">Kef-type K+ transport systems (NAD-binding component fused to exopolyphosphatase domain)</fullName>
    </submittedName>
</protein>
<evidence type="ECO:0000313" key="2">
    <source>
        <dbReference type="EMBL" id="AHC13532.1"/>
    </source>
</evidence>
<dbReference type="EMBL" id="CP006939">
    <property type="protein sequence ID" value="AHC13532.1"/>
    <property type="molecule type" value="Genomic_DNA"/>
</dbReference>
<dbReference type="SUPFAM" id="SSF64182">
    <property type="entry name" value="DHH phosphoesterases"/>
    <property type="match status" value="1"/>
</dbReference>
<dbReference type="RefSeq" id="WP_024266465.1">
    <property type="nucleotide sequence ID" value="NC_023035.1"/>
</dbReference>